<proteinExistence type="predicted"/>
<organism evidence="1 2">
    <name type="scientific">Plectus sambesii</name>
    <dbReference type="NCBI Taxonomy" id="2011161"/>
    <lineage>
        <taxon>Eukaryota</taxon>
        <taxon>Metazoa</taxon>
        <taxon>Ecdysozoa</taxon>
        <taxon>Nematoda</taxon>
        <taxon>Chromadorea</taxon>
        <taxon>Plectida</taxon>
        <taxon>Plectina</taxon>
        <taxon>Plectoidea</taxon>
        <taxon>Plectidae</taxon>
        <taxon>Plectus</taxon>
    </lineage>
</organism>
<dbReference type="Proteomes" id="UP000887566">
    <property type="component" value="Unplaced"/>
</dbReference>
<dbReference type="AlphaFoldDB" id="A0A914XH75"/>
<sequence length="168" mass="19070">MWTSYGGKYVSQGVEKSLFCCAECQRIKEQSQGTLPVASLQMANVGIAGERLEVDPGTLPAKHYCQPLKRSHVVRDQLYFEQWAIVSTSGKCAMQAHMDALQRNEAKDRMANEKSWKRGYQRARKDKYPVVASIAEIPDELAMRWSSRFALEGDASYGQTYRVAQKKR</sequence>
<protein>
    <submittedName>
        <fullName evidence="2">Integrase zinc-binding domain-containing protein</fullName>
    </submittedName>
</protein>
<name>A0A914XH75_9BILA</name>
<keyword evidence="1" id="KW-1185">Reference proteome</keyword>
<evidence type="ECO:0000313" key="1">
    <source>
        <dbReference type="Proteomes" id="UP000887566"/>
    </source>
</evidence>
<reference evidence="2" key="1">
    <citation type="submission" date="2022-11" db="UniProtKB">
        <authorList>
            <consortium name="WormBaseParasite"/>
        </authorList>
    </citation>
    <scope>IDENTIFICATION</scope>
</reference>
<dbReference type="WBParaSite" id="PSAMB.scaffold8132size6580.g31090.t1">
    <property type="protein sequence ID" value="PSAMB.scaffold8132size6580.g31090.t1"/>
    <property type="gene ID" value="PSAMB.scaffold8132size6580.g31090"/>
</dbReference>
<evidence type="ECO:0000313" key="2">
    <source>
        <dbReference type="WBParaSite" id="PSAMB.scaffold8132size6580.g31090.t1"/>
    </source>
</evidence>
<accession>A0A914XH75</accession>